<dbReference type="EC" id="2.4.-.-" evidence="2"/>
<reference evidence="2 3" key="1">
    <citation type="submission" date="2024-09" db="EMBL/GenBank/DDBJ databases">
        <authorList>
            <person name="Ruan L."/>
        </authorList>
    </citation>
    <scope>NUCLEOTIDE SEQUENCE [LARGE SCALE GENOMIC DNA]</scope>
    <source>
        <strain evidence="2 3">D33</strain>
    </source>
</reference>
<evidence type="ECO:0000259" key="1">
    <source>
        <dbReference type="Pfam" id="PF00535"/>
    </source>
</evidence>
<dbReference type="PANTHER" id="PTHR43630">
    <property type="entry name" value="POLY-BETA-1,6-N-ACETYL-D-GLUCOSAMINE SYNTHASE"/>
    <property type="match status" value="1"/>
</dbReference>
<dbReference type="GO" id="GO:0016757">
    <property type="term" value="F:glycosyltransferase activity"/>
    <property type="evidence" value="ECO:0007669"/>
    <property type="project" value="UniProtKB-KW"/>
</dbReference>
<dbReference type="RefSeq" id="WP_375524386.1">
    <property type="nucleotide sequence ID" value="NZ_JBHILM010000005.1"/>
</dbReference>
<name>A0ABV5B4K4_9BACL</name>
<evidence type="ECO:0000313" key="3">
    <source>
        <dbReference type="Proteomes" id="UP001580407"/>
    </source>
</evidence>
<dbReference type="EMBL" id="JBHILM010000005">
    <property type="protein sequence ID" value="MFB5680588.1"/>
    <property type="molecule type" value="Genomic_DNA"/>
</dbReference>
<comment type="caution">
    <text evidence="2">The sequence shown here is derived from an EMBL/GenBank/DDBJ whole genome shotgun (WGS) entry which is preliminary data.</text>
</comment>
<feature type="domain" description="Glycosyltransferase 2-like" evidence="1">
    <location>
        <begin position="5"/>
        <end position="98"/>
    </location>
</feature>
<dbReference type="InterPro" id="IPR019734">
    <property type="entry name" value="TPR_rpt"/>
</dbReference>
<dbReference type="SMART" id="SM00028">
    <property type="entry name" value="TPR"/>
    <property type="match status" value="3"/>
</dbReference>
<protein>
    <submittedName>
        <fullName evidence="2">Glycosyltransferase</fullName>
        <ecNumber evidence="2">2.4.-.-</ecNumber>
    </submittedName>
</protein>
<dbReference type="PANTHER" id="PTHR43630:SF2">
    <property type="entry name" value="GLYCOSYLTRANSFERASE"/>
    <property type="match status" value="1"/>
</dbReference>
<keyword evidence="3" id="KW-1185">Reference proteome</keyword>
<keyword evidence="2" id="KW-0808">Transferase</keyword>
<dbReference type="InterPro" id="IPR011990">
    <property type="entry name" value="TPR-like_helical_dom_sf"/>
</dbReference>
<dbReference type="Pfam" id="PF00535">
    <property type="entry name" value="Glycos_transf_2"/>
    <property type="match status" value="1"/>
</dbReference>
<dbReference type="Gene3D" id="1.25.40.10">
    <property type="entry name" value="Tetratricopeptide repeat domain"/>
    <property type="match status" value="1"/>
</dbReference>
<evidence type="ECO:0000313" key="2">
    <source>
        <dbReference type="EMBL" id="MFB5680588.1"/>
    </source>
</evidence>
<gene>
    <name evidence="2" type="ORF">ACE3NQ_06655</name>
</gene>
<proteinExistence type="predicted"/>
<dbReference type="InterPro" id="IPR001173">
    <property type="entry name" value="Glyco_trans_2-like"/>
</dbReference>
<dbReference type="SUPFAM" id="SSF53448">
    <property type="entry name" value="Nucleotide-diphospho-sugar transferases"/>
    <property type="match status" value="1"/>
</dbReference>
<organism evidence="2 3">
    <name type="scientific">Paenibacillus terreus</name>
    <dbReference type="NCBI Taxonomy" id="1387834"/>
    <lineage>
        <taxon>Bacteria</taxon>
        <taxon>Bacillati</taxon>
        <taxon>Bacillota</taxon>
        <taxon>Bacilli</taxon>
        <taxon>Bacillales</taxon>
        <taxon>Paenibacillaceae</taxon>
        <taxon>Paenibacillus</taxon>
    </lineage>
</organism>
<dbReference type="InterPro" id="IPR029044">
    <property type="entry name" value="Nucleotide-diphossugar_trans"/>
</dbReference>
<dbReference type="CDD" id="cd02511">
    <property type="entry name" value="Beta4Glucosyltransferase"/>
    <property type="match status" value="1"/>
</dbReference>
<accession>A0ABV5B4K4</accession>
<dbReference type="Proteomes" id="UP001580407">
    <property type="component" value="Unassembled WGS sequence"/>
</dbReference>
<dbReference type="SUPFAM" id="SSF48452">
    <property type="entry name" value="TPR-like"/>
    <property type="match status" value="1"/>
</dbReference>
<dbReference type="Gene3D" id="3.90.550.10">
    <property type="entry name" value="Spore Coat Polysaccharide Biosynthesis Protein SpsA, Chain A"/>
    <property type="match status" value="1"/>
</dbReference>
<keyword evidence="2" id="KW-0328">Glycosyltransferase</keyword>
<sequence>MITISLCMIVKDEEHTIDACLRSVQDIVDEINIVDTGSQDRTSEICRKYTDRIFPFTWIDHFAEARNYAFDQATKEYILWLDADDVFEEEDARKLKELKHSLEPHYQSVSMIYNVGFDGHGNVTLSYRRNRLVKRSAGFRWVGAVHEYLAVAGPIYHADIAVTHKHKHLKAGNPRRNLEIYEKQIAQGHSLTPRDQYYYANELRDNGLYQQAAENYQLFLDTNACWDEDAIAACDKMASCYETLGQKELSVEAGLKSLKYDSPRAELCCRMGRYHMERNEVDKAARWYTLATEIKRPETMGFFQDAYWTWVPHIQLCICYYKLGDYVRSYEHNEKAAEYIPSDPSVLHNRKLLNDLLGNSQTVTKEES</sequence>